<keyword evidence="2" id="KW-1185">Reference proteome</keyword>
<sequence>MRNDVQQQQEQQQRRIPLENSRMIKFTSFITSYHLPWIALKLIPNSNCHRSSDANISEQVTGSYWISSPFGTLHRRLSKEEFTLDRRRQC</sequence>
<dbReference type="Proteomes" id="UP000708208">
    <property type="component" value="Unassembled WGS sequence"/>
</dbReference>
<accession>A0A8J2J394</accession>
<dbReference type="AlphaFoldDB" id="A0A8J2J394"/>
<gene>
    <name evidence="1" type="ORF">AFUS01_LOCUS2088</name>
</gene>
<name>A0A8J2J394_9HEXA</name>
<dbReference type="EMBL" id="CAJVCH010011813">
    <property type="protein sequence ID" value="CAG7671779.1"/>
    <property type="molecule type" value="Genomic_DNA"/>
</dbReference>
<comment type="caution">
    <text evidence="1">The sequence shown here is derived from an EMBL/GenBank/DDBJ whole genome shotgun (WGS) entry which is preliminary data.</text>
</comment>
<evidence type="ECO:0000313" key="2">
    <source>
        <dbReference type="Proteomes" id="UP000708208"/>
    </source>
</evidence>
<evidence type="ECO:0000313" key="1">
    <source>
        <dbReference type="EMBL" id="CAG7671779.1"/>
    </source>
</evidence>
<proteinExistence type="predicted"/>
<reference evidence="1" key="1">
    <citation type="submission" date="2021-06" db="EMBL/GenBank/DDBJ databases">
        <authorList>
            <person name="Hodson N. C."/>
            <person name="Mongue J. A."/>
            <person name="Jaron S. K."/>
        </authorList>
    </citation>
    <scope>NUCLEOTIDE SEQUENCE</scope>
</reference>
<organism evidence="1 2">
    <name type="scientific">Allacma fusca</name>
    <dbReference type="NCBI Taxonomy" id="39272"/>
    <lineage>
        <taxon>Eukaryota</taxon>
        <taxon>Metazoa</taxon>
        <taxon>Ecdysozoa</taxon>
        <taxon>Arthropoda</taxon>
        <taxon>Hexapoda</taxon>
        <taxon>Collembola</taxon>
        <taxon>Symphypleona</taxon>
        <taxon>Sminthuridae</taxon>
        <taxon>Allacma</taxon>
    </lineage>
</organism>
<protein>
    <submittedName>
        <fullName evidence="1">Uncharacterized protein</fullName>
    </submittedName>
</protein>